<dbReference type="EMBL" id="JAFBDZ010000002">
    <property type="protein sequence ID" value="MBM7585795.1"/>
    <property type="molecule type" value="Genomic_DNA"/>
</dbReference>
<comment type="caution">
    <text evidence="1">The sequence shown here is derived from an EMBL/GenBank/DDBJ whole genome shotgun (WGS) entry which is preliminary data.</text>
</comment>
<dbReference type="RefSeq" id="WP_205172458.1">
    <property type="nucleotide sequence ID" value="NZ_JAFBDZ010000002.1"/>
</dbReference>
<name>A0ABS2ND77_9BACI</name>
<protein>
    <submittedName>
        <fullName evidence="1">Uncharacterized protein</fullName>
    </submittedName>
</protein>
<evidence type="ECO:0000313" key="1">
    <source>
        <dbReference type="EMBL" id="MBM7585795.1"/>
    </source>
</evidence>
<reference evidence="1 2" key="1">
    <citation type="submission" date="2021-01" db="EMBL/GenBank/DDBJ databases">
        <title>Genomic Encyclopedia of Type Strains, Phase IV (KMG-IV): sequencing the most valuable type-strain genomes for metagenomic binning, comparative biology and taxonomic classification.</title>
        <authorList>
            <person name="Goeker M."/>
        </authorList>
    </citation>
    <scope>NUCLEOTIDE SEQUENCE [LARGE SCALE GENOMIC DNA]</scope>
    <source>
        <strain evidence="1 2">DSM 24834</strain>
    </source>
</reference>
<keyword evidence="2" id="KW-1185">Reference proteome</keyword>
<gene>
    <name evidence="1" type="ORF">JOC86_002337</name>
</gene>
<dbReference type="Proteomes" id="UP001646157">
    <property type="component" value="Unassembled WGS sequence"/>
</dbReference>
<organism evidence="1 2">
    <name type="scientific">Rossellomorea pakistanensis</name>
    <dbReference type="NCBI Taxonomy" id="992288"/>
    <lineage>
        <taxon>Bacteria</taxon>
        <taxon>Bacillati</taxon>
        <taxon>Bacillota</taxon>
        <taxon>Bacilli</taxon>
        <taxon>Bacillales</taxon>
        <taxon>Bacillaceae</taxon>
        <taxon>Rossellomorea</taxon>
    </lineage>
</organism>
<sequence>MPQQRLYYEDVDGKVIPYWYVLTFRPGEIDWDKDFYFYTPIAPFEFFERDEFDDEVVSASIYAADFIRKGHQLGINLKLVKKRIDQYGVDPYVVRQLIVQIPDIEEVLSYLPNKRTKSFMMMR</sequence>
<evidence type="ECO:0000313" key="2">
    <source>
        <dbReference type="Proteomes" id="UP001646157"/>
    </source>
</evidence>
<accession>A0ABS2ND77</accession>
<proteinExistence type="predicted"/>